<dbReference type="AlphaFoldDB" id="A0A9P0X8V6"/>
<keyword evidence="3" id="KW-1185">Reference proteome</keyword>
<feature type="region of interest" description="Disordered" evidence="1">
    <location>
        <begin position="41"/>
        <end position="61"/>
    </location>
</feature>
<evidence type="ECO:0000256" key="1">
    <source>
        <dbReference type="SAM" id="MobiDB-lite"/>
    </source>
</evidence>
<evidence type="ECO:0000313" key="2">
    <source>
        <dbReference type="EMBL" id="CAH4028811.1"/>
    </source>
</evidence>
<dbReference type="Proteomes" id="UP001152562">
    <property type="component" value="Unassembled WGS sequence"/>
</dbReference>
<sequence length="118" mass="13137">MRRKAVISFNRVLNLCPYYMVAATFHPELEAKTNANPLVEERLNMENRNARPETTSEMPIVDEQTQETVKLSFKDFALSTGGSVALLWKPLSMATGIGRKIQDGGSISIDGESFPTPY</sequence>
<name>A0A9P0X8V6_PIEBR</name>
<protein>
    <submittedName>
        <fullName evidence="2">Uncharacterized protein</fullName>
    </submittedName>
</protein>
<proteinExistence type="predicted"/>
<evidence type="ECO:0000313" key="3">
    <source>
        <dbReference type="Proteomes" id="UP001152562"/>
    </source>
</evidence>
<dbReference type="EMBL" id="CALOZG010000005">
    <property type="protein sequence ID" value="CAH4028811.1"/>
    <property type="molecule type" value="Genomic_DNA"/>
</dbReference>
<feature type="compositionally biased region" description="Basic and acidic residues" evidence="1">
    <location>
        <begin position="41"/>
        <end position="51"/>
    </location>
</feature>
<accession>A0A9P0X8V6</accession>
<reference evidence="2" key="1">
    <citation type="submission" date="2022-05" db="EMBL/GenBank/DDBJ databases">
        <authorList>
            <person name="Okamura Y."/>
        </authorList>
    </citation>
    <scope>NUCLEOTIDE SEQUENCE</scope>
</reference>
<gene>
    <name evidence="2" type="ORF">PIBRA_LOCUS5611</name>
</gene>
<organism evidence="2 3">
    <name type="scientific">Pieris brassicae</name>
    <name type="common">White butterfly</name>
    <name type="synonym">Large white butterfly</name>
    <dbReference type="NCBI Taxonomy" id="7116"/>
    <lineage>
        <taxon>Eukaryota</taxon>
        <taxon>Metazoa</taxon>
        <taxon>Ecdysozoa</taxon>
        <taxon>Arthropoda</taxon>
        <taxon>Hexapoda</taxon>
        <taxon>Insecta</taxon>
        <taxon>Pterygota</taxon>
        <taxon>Neoptera</taxon>
        <taxon>Endopterygota</taxon>
        <taxon>Lepidoptera</taxon>
        <taxon>Glossata</taxon>
        <taxon>Ditrysia</taxon>
        <taxon>Papilionoidea</taxon>
        <taxon>Pieridae</taxon>
        <taxon>Pierinae</taxon>
        <taxon>Pieris</taxon>
    </lineage>
</organism>
<comment type="caution">
    <text evidence="2">The sequence shown here is derived from an EMBL/GenBank/DDBJ whole genome shotgun (WGS) entry which is preliminary data.</text>
</comment>